<evidence type="ECO:0000256" key="3">
    <source>
        <dbReference type="ARBA" id="ARBA00022989"/>
    </source>
</evidence>
<keyword evidence="4 5" id="KW-0472">Membrane</keyword>
<evidence type="ECO:0000313" key="6">
    <source>
        <dbReference type="EMBL" id="MDT8897021.1"/>
    </source>
</evidence>
<evidence type="ECO:0000256" key="2">
    <source>
        <dbReference type="ARBA" id="ARBA00022692"/>
    </source>
</evidence>
<dbReference type="InterPro" id="IPR039428">
    <property type="entry name" value="NUOK/Mnh_C1-like"/>
</dbReference>
<comment type="subcellular location">
    <subcellularLocation>
        <location evidence="1">Membrane</location>
        <topology evidence="1">Multi-pass membrane protein</topology>
    </subcellularLocation>
</comment>
<dbReference type="Proteomes" id="UP001254165">
    <property type="component" value="Unassembled WGS sequence"/>
</dbReference>
<feature type="transmembrane region" description="Helical" evidence="5">
    <location>
        <begin position="64"/>
        <end position="84"/>
    </location>
</feature>
<feature type="transmembrane region" description="Helical" evidence="5">
    <location>
        <begin position="6"/>
        <end position="26"/>
    </location>
</feature>
<evidence type="ECO:0000313" key="7">
    <source>
        <dbReference type="Proteomes" id="UP001254165"/>
    </source>
</evidence>
<name>A0ABU3NMG3_9CHLR</name>
<evidence type="ECO:0000256" key="5">
    <source>
        <dbReference type="SAM" id="Phobius"/>
    </source>
</evidence>
<proteinExistence type="predicted"/>
<gene>
    <name evidence="6" type="ORF">QYE77_01995</name>
</gene>
<organism evidence="6 7">
    <name type="scientific">Thermanaerothrix solaris</name>
    <dbReference type="NCBI Taxonomy" id="3058434"/>
    <lineage>
        <taxon>Bacteria</taxon>
        <taxon>Bacillati</taxon>
        <taxon>Chloroflexota</taxon>
        <taxon>Anaerolineae</taxon>
        <taxon>Anaerolineales</taxon>
        <taxon>Anaerolineaceae</taxon>
        <taxon>Thermanaerothrix</taxon>
    </lineage>
</organism>
<dbReference type="Gene3D" id="1.10.287.3510">
    <property type="match status" value="1"/>
</dbReference>
<evidence type="ECO:0000256" key="1">
    <source>
        <dbReference type="ARBA" id="ARBA00004141"/>
    </source>
</evidence>
<sequence length="103" mass="10838">MDYLNGIVVALTILGLVGIGIYAIIVSRNLIKVVVGLQIMVKGVLLAFVLAGRASGNIGLGQSLALTVIVVDTIVAVVALALTVQVRRRFGSLDPQDLTTLRR</sequence>
<comment type="caution">
    <text evidence="6">The sequence shown here is derived from an EMBL/GenBank/DDBJ whole genome shotgun (WGS) entry which is preliminary data.</text>
</comment>
<protein>
    <submittedName>
        <fullName evidence="6">NADH-quinone oxidoreductase subunit K</fullName>
    </submittedName>
</protein>
<dbReference type="EMBL" id="JAUHMF010000001">
    <property type="protein sequence ID" value="MDT8897021.1"/>
    <property type="molecule type" value="Genomic_DNA"/>
</dbReference>
<keyword evidence="7" id="KW-1185">Reference proteome</keyword>
<keyword evidence="2 5" id="KW-0812">Transmembrane</keyword>
<reference evidence="6 7" key="1">
    <citation type="submission" date="2023-07" db="EMBL/GenBank/DDBJ databases">
        <title>Novel species of Thermanaerothrix with wide hydrolytic capabilities.</title>
        <authorList>
            <person name="Zayulina K.S."/>
            <person name="Podosokorskaya O.A."/>
            <person name="Elcheninov A.G."/>
        </authorList>
    </citation>
    <scope>NUCLEOTIDE SEQUENCE [LARGE SCALE GENOMIC DNA]</scope>
    <source>
        <strain evidence="6 7">4228-RoL</strain>
    </source>
</reference>
<keyword evidence="3 5" id="KW-1133">Transmembrane helix</keyword>
<evidence type="ECO:0000256" key="4">
    <source>
        <dbReference type="ARBA" id="ARBA00023136"/>
    </source>
</evidence>
<dbReference type="Pfam" id="PF00420">
    <property type="entry name" value="Oxidored_q2"/>
    <property type="match status" value="1"/>
</dbReference>
<accession>A0ABU3NMG3</accession>
<feature type="transmembrane region" description="Helical" evidence="5">
    <location>
        <begin position="33"/>
        <end position="52"/>
    </location>
</feature>
<dbReference type="RefSeq" id="WP_315623671.1">
    <property type="nucleotide sequence ID" value="NZ_JAUHMF010000001.1"/>
</dbReference>